<keyword evidence="3" id="KW-0378">Hydrolase</keyword>
<evidence type="ECO:0000313" key="4">
    <source>
        <dbReference type="Proteomes" id="UP000032360"/>
    </source>
</evidence>
<dbReference type="STRING" id="1280514.AXFE_34900"/>
<dbReference type="PANTHER" id="PTHR11895:SF7">
    <property type="entry name" value="GLUTAMYL-TRNA(GLN) AMIDOTRANSFERASE SUBUNIT A, MITOCHONDRIAL"/>
    <property type="match status" value="1"/>
</dbReference>
<evidence type="ECO:0000313" key="3">
    <source>
        <dbReference type="EMBL" id="KJF15655.1"/>
    </source>
</evidence>
<protein>
    <submittedName>
        <fullName evidence="3">Acylamidase</fullName>
        <ecNumber evidence="3">3.5.1.13</ecNumber>
        <ecNumber evidence="3">3.5.1.14</ecNumber>
        <ecNumber evidence="3">3.5.1.4</ecNumber>
    </submittedName>
</protein>
<dbReference type="RefSeq" id="WP_052607108.1">
    <property type="nucleotide sequence ID" value="NZ_JXYS01000134.1"/>
</dbReference>
<dbReference type="AlphaFoldDB" id="A0A0D8HCG0"/>
<gene>
    <name evidence="3" type="primary">aam</name>
    <name evidence="3" type="ORF">AXFE_34900</name>
</gene>
<dbReference type="Gene3D" id="3.90.1300.10">
    <property type="entry name" value="Amidase signature (AS) domain"/>
    <property type="match status" value="1"/>
</dbReference>
<name>A0A0D8HCG0_9ACTN</name>
<dbReference type="PROSITE" id="PS00571">
    <property type="entry name" value="AMIDASES"/>
    <property type="match status" value="1"/>
</dbReference>
<organism evidence="3 4">
    <name type="scientific">Acidithrix ferrooxidans</name>
    <dbReference type="NCBI Taxonomy" id="1280514"/>
    <lineage>
        <taxon>Bacteria</taxon>
        <taxon>Bacillati</taxon>
        <taxon>Actinomycetota</taxon>
        <taxon>Acidimicrobiia</taxon>
        <taxon>Acidimicrobiales</taxon>
        <taxon>Acidimicrobiaceae</taxon>
        <taxon>Acidithrix</taxon>
    </lineage>
</organism>
<dbReference type="Pfam" id="PF01425">
    <property type="entry name" value="Amidase"/>
    <property type="match status" value="1"/>
</dbReference>
<dbReference type="InterPro" id="IPR036928">
    <property type="entry name" value="AS_sf"/>
</dbReference>
<dbReference type="Proteomes" id="UP000032360">
    <property type="component" value="Unassembled WGS sequence"/>
</dbReference>
<dbReference type="GO" id="GO:0004040">
    <property type="term" value="F:amidase activity"/>
    <property type="evidence" value="ECO:0007669"/>
    <property type="project" value="UniProtKB-EC"/>
</dbReference>
<dbReference type="EC" id="3.5.1.14" evidence="3"/>
<dbReference type="EMBL" id="JXYS01000134">
    <property type="protein sequence ID" value="KJF15655.1"/>
    <property type="molecule type" value="Genomic_DNA"/>
</dbReference>
<evidence type="ECO:0000256" key="1">
    <source>
        <dbReference type="ARBA" id="ARBA00009199"/>
    </source>
</evidence>
<dbReference type="GO" id="GO:0047680">
    <property type="term" value="F:aryl-acylamidase activity"/>
    <property type="evidence" value="ECO:0007669"/>
    <property type="project" value="UniProtKB-EC"/>
</dbReference>
<dbReference type="InterPro" id="IPR020556">
    <property type="entry name" value="Amidase_CS"/>
</dbReference>
<dbReference type="EC" id="3.5.1.13" evidence="3"/>
<dbReference type="SUPFAM" id="SSF75304">
    <property type="entry name" value="Amidase signature (AS) enzymes"/>
    <property type="match status" value="1"/>
</dbReference>
<sequence>MELHKLSVRQLCQLLEEKTISSLEVVSYFLSRIDSLNPKINAIVARNDEQSIDAAKKVDVIRSQGGYLKPLAGIPFGVKDLEDAIGFPTTYGSLLHKDAKLAKSDSLIVDRLKAAGAIAIAKTNTPEYGSSAETDNRIFGTTKNPYDLTRSSGGSSGGSAAAVALGLLPFASASDGGGSIRIPGASCGINVLKTSTGRVPISGDQPPNWWDFSTNGPIARSILDGAWLYDFVVGPHIDDPRSLPEKSHDWAIELHDRARRPRIAFSADMGYWKTDNELLAGFNQALKALEGGGFEVREAPNLFETPPILTWLAIVQGYFSARFGDLVDTPEFSLLNQDVANMVIEGLKMSASDLVKAQTMAWKISHDLFSKLADIDLLITPALAGLPPKIGEKGKINGEETLDWVSYCAIANMAKTPAGTVCVGIGTSGVPIGIQIIGKRFCEVEVLRVMRFLEEHFGQFAPADF</sequence>
<dbReference type="OrthoDB" id="182039at2"/>
<reference evidence="3 4" key="1">
    <citation type="submission" date="2015-01" db="EMBL/GenBank/DDBJ databases">
        <title>Draft genome of the acidophilic iron oxidizer Acidithrix ferrooxidans strain Py-F3.</title>
        <authorList>
            <person name="Poehlein A."/>
            <person name="Eisen S."/>
            <person name="Schloemann M."/>
            <person name="Johnson B.D."/>
            <person name="Daniel R."/>
            <person name="Muehling M."/>
        </authorList>
    </citation>
    <scope>NUCLEOTIDE SEQUENCE [LARGE SCALE GENOMIC DNA]</scope>
    <source>
        <strain evidence="3 4">Py-F3</strain>
    </source>
</reference>
<dbReference type="InterPro" id="IPR023631">
    <property type="entry name" value="Amidase_dom"/>
</dbReference>
<evidence type="ECO:0000259" key="2">
    <source>
        <dbReference type="Pfam" id="PF01425"/>
    </source>
</evidence>
<proteinExistence type="inferred from homology"/>
<comment type="similarity">
    <text evidence="1">Belongs to the amidase family.</text>
</comment>
<comment type="caution">
    <text evidence="3">The sequence shown here is derived from an EMBL/GenBank/DDBJ whole genome shotgun (WGS) entry which is preliminary data.</text>
</comment>
<keyword evidence="4" id="KW-1185">Reference proteome</keyword>
<dbReference type="PANTHER" id="PTHR11895">
    <property type="entry name" value="TRANSAMIDASE"/>
    <property type="match status" value="1"/>
</dbReference>
<accession>A0A0D8HCG0</accession>
<dbReference type="EC" id="3.5.1.4" evidence="3"/>
<feature type="domain" description="Amidase" evidence="2">
    <location>
        <begin position="24"/>
        <end position="447"/>
    </location>
</feature>
<dbReference type="GO" id="GO:0004046">
    <property type="term" value="F:aminoacylase activity"/>
    <property type="evidence" value="ECO:0007669"/>
    <property type="project" value="UniProtKB-EC"/>
</dbReference>
<dbReference type="InterPro" id="IPR000120">
    <property type="entry name" value="Amidase"/>
</dbReference>